<reference evidence="2" key="1">
    <citation type="submission" date="2023-06" db="EMBL/GenBank/DDBJ databases">
        <title>Genome-scale phylogeny and comparative genomics of the fungal order Sordariales.</title>
        <authorList>
            <consortium name="Lawrence Berkeley National Laboratory"/>
            <person name="Hensen N."/>
            <person name="Bonometti L."/>
            <person name="Westerberg I."/>
            <person name="Brannstrom I.O."/>
            <person name="Guillou S."/>
            <person name="Cros-Aarteil S."/>
            <person name="Calhoun S."/>
            <person name="Haridas S."/>
            <person name="Kuo A."/>
            <person name="Mondo S."/>
            <person name="Pangilinan J."/>
            <person name="Riley R."/>
            <person name="Labutti K."/>
            <person name="Andreopoulos B."/>
            <person name="Lipzen A."/>
            <person name="Chen C."/>
            <person name="Yanf M."/>
            <person name="Daum C."/>
            <person name="Ng V."/>
            <person name="Clum A."/>
            <person name="Steindorff A."/>
            <person name="Ohm R."/>
            <person name="Martin F."/>
            <person name="Silar P."/>
            <person name="Natvig D."/>
            <person name="Lalanne C."/>
            <person name="Gautier V."/>
            <person name="Ament-Velasquez S.L."/>
            <person name="Kruys A."/>
            <person name="Hutchinson M.I."/>
            <person name="Powell A.J."/>
            <person name="Barry K."/>
            <person name="Miller A.N."/>
            <person name="Grigoriev I.V."/>
            <person name="Debuchy R."/>
            <person name="Gladieux P."/>
            <person name="Thoren M.H."/>
            <person name="Johannesson H."/>
        </authorList>
    </citation>
    <scope>NUCLEOTIDE SEQUENCE</scope>
    <source>
        <strain evidence="2">8032-3</strain>
    </source>
</reference>
<gene>
    <name evidence="2" type="ORF">QBC33DRAFT_315451</name>
</gene>
<feature type="compositionally biased region" description="Polar residues" evidence="1">
    <location>
        <begin position="1"/>
        <end position="14"/>
    </location>
</feature>
<keyword evidence="3" id="KW-1185">Reference proteome</keyword>
<dbReference type="RefSeq" id="XP_060286443.1">
    <property type="nucleotide sequence ID" value="XM_060423534.1"/>
</dbReference>
<accession>A0AAJ0C5B0</accession>
<dbReference type="AlphaFoldDB" id="A0AAJ0C5B0"/>
<feature type="region of interest" description="Disordered" evidence="1">
    <location>
        <begin position="1"/>
        <end position="28"/>
    </location>
</feature>
<organism evidence="2 3">
    <name type="scientific">Phialemonium atrogriseum</name>
    <dbReference type="NCBI Taxonomy" id="1093897"/>
    <lineage>
        <taxon>Eukaryota</taxon>
        <taxon>Fungi</taxon>
        <taxon>Dikarya</taxon>
        <taxon>Ascomycota</taxon>
        <taxon>Pezizomycotina</taxon>
        <taxon>Sordariomycetes</taxon>
        <taxon>Sordariomycetidae</taxon>
        <taxon>Cephalothecales</taxon>
        <taxon>Cephalothecaceae</taxon>
        <taxon>Phialemonium</taxon>
    </lineage>
</organism>
<sequence>MWSSTGAHQASGNPRRTEDRKETATASGNAVTFIRGRHVVPSKLENLLNDRFGDQYAVEMRYNSYKVIASHKLSNDDINRCY</sequence>
<name>A0AAJ0C5B0_9PEZI</name>
<proteinExistence type="predicted"/>
<dbReference type="EMBL" id="MU839001">
    <property type="protein sequence ID" value="KAK1770230.1"/>
    <property type="molecule type" value="Genomic_DNA"/>
</dbReference>
<dbReference type="GeneID" id="85306721"/>
<protein>
    <submittedName>
        <fullName evidence="2">Uncharacterized protein</fullName>
    </submittedName>
</protein>
<dbReference type="Proteomes" id="UP001244011">
    <property type="component" value="Unassembled WGS sequence"/>
</dbReference>
<comment type="caution">
    <text evidence="2">The sequence shown here is derived from an EMBL/GenBank/DDBJ whole genome shotgun (WGS) entry which is preliminary data.</text>
</comment>
<evidence type="ECO:0000313" key="2">
    <source>
        <dbReference type="EMBL" id="KAK1770230.1"/>
    </source>
</evidence>
<evidence type="ECO:0000256" key="1">
    <source>
        <dbReference type="SAM" id="MobiDB-lite"/>
    </source>
</evidence>
<evidence type="ECO:0000313" key="3">
    <source>
        <dbReference type="Proteomes" id="UP001244011"/>
    </source>
</evidence>